<name>A0A9P1BV03_9DINO</name>
<evidence type="ECO:0000313" key="1">
    <source>
        <dbReference type="EMBL" id="CAI3979989.1"/>
    </source>
</evidence>
<dbReference type="EMBL" id="CAMXCT020000529">
    <property type="protein sequence ID" value="CAL1133364.1"/>
    <property type="molecule type" value="Genomic_DNA"/>
</dbReference>
<dbReference type="EMBL" id="CAMXCT030000529">
    <property type="protein sequence ID" value="CAL4767301.1"/>
    <property type="molecule type" value="Genomic_DNA"/>
</dbReference>
<reference evidence="2" key="2">
    <citation type="submission" date="2024-04" db="EMBL/GenBank/DDBJ databases">
        <authorList>
            <person name="Chen Y."/>
            <person name="Shah S."/>
            <person name="Dougan E. K."/>
            <person name="Thang M."/>
            <person name="Chan C."/>
        </authorList>
    </citation>
    <scope>NUCLEOTIDE SEQUENCE [LARGE SCALE GENOMIC DNA]</scope>
</reference>
<reference evidence="1" key="1">
    <citation type="submission" date="2022-10" db="EMBL/GenBank/DDBJ databases">
        <authorList>
            <person name="Chen Y."/>
            <person name="Dougan E. K."/>
            <person name="Chan C."/>
            <person name="Rhodes N."/>
            <person name="Thang M."/>
        </authorList>
    </citation>
    <scope>NUCLEOTIDE SEQUENCE</scope>
</reference>
<dbReference type="AlphaFoldDB" id="A0A9P1BV03"/>
<sequence>MALAAMTEATREEVLDAAVLVQRAEAALEACENASGNSAWQDYLLRQLLHVVALADIADEGLRRNVEKLAEVLTFFFLFGSTRSFNPSKRPRLSKLPKLALLAAAMLAIQLRPLASTTPETPETPETQGGSMVSVSKSVMAKVRALQAQAKEGAVPKLGDRAAEIVAEAQQGGPVLAKAVEAALEPLFLRQVREMRSKAASDVHTDLNSAEKSENTFLEEAQQLQGKVAWHMEPEHQRLRAVLDQQVDTAAALAEERARAALVQRSTIEVIGRLQEQMEDLAAKAQAYRDGSSPFVLSTSYRIPKTPLQFVSRYEQGRANIMLTLTPDKDPTKSDGGFAAAVGPANIGVSFDVM</sequence>
<dbReference type="OrthoDB" id="442412at2759"/>
<keyword evidence="3" id="KW-1185">Reference proteome</keyword>
<gene>
    <name evidence="1" type="ORF">C1SCF055_LOCUS7904</name>
</gene>
<organism evidence="1">
    <name type="scientific">Cladocopium goreaui</name>
    <dbReference type="NCBI Taxonomy" id="2562237"/>
    <lineage>
        <taxon>Eukaryota</taxon>
        <taxon>Sar</taxon>
        <taxon>Alveolata</taxon>
        <taxon>Dinophyceae</taxon>
        <taxon>Suessiales</taxon>
        <taxon>Symbiodiniaceae</taxon>
        <taxon>Cladocopium</taxon>
    </lineage>
</organism>
<evidence type="ECO:0000313" key="2">
    <source>
        <dbReference type="EMBL" id="CAL1133364.1"/>
    </source>
</evidence>
<dbReference type="EMBL" id="CAMXCT010000529">
    <property type="protein sequence ID" value="CAI3979989.1"/>
    <property type="molecule type" value="Genomic_DNA"/>
</dbReference>
<comment type="caution">
    <text evidence="1">The sequence shown here is derived from an EMBL/GenBank/DDBJ whole genome shotgun (WGS) entry which is preliminary data.</text>
</comment>
<protein>
    <submittedName>
        <fullName evidence="1">Uncharacterized protein</fullName>
    </submittedName>
</protein>
<evidence type="ECO:0000313" key="3">
    <source>
        <dbReference type="Proteomes" id="UP001152797"/>
    </source>
</evidence>
<proteinExistence type="predicted"/>
<accession>A0A9P1BV03</accession>
<dbReference type="Proteomes" id="UP001152797">
    <property type="component" value="Unassembled WGS sequence"/>
</dbReference>